<protein>
    <recommendedName>
        <fullName evidence="4">CCHC-type domain-containing protein</fullName>
    </recommendedName>
</protein>
<accession>A0ABQ5FDV0</accession>
<feature type="compositionally biased region" description="Gly residues" evidence="1">
    <location>
        <begin position="751"/>
        <end position="760"/>
    </location>
</feature>
<evidence type="ECO:0008006" key="4">
    <source>
        <dbReference type="Google" id="ProtNLM"/>
    </source>
</evidence>
<feature type="region of interest" description="Disordered" evidence="1">
    <location>
        <begin position="733"/>
        <end position="760"/>
    </location>
</feature>
<evidence type="ECO:0000313" key="2">
    <source>
        <dbReference type="EMBL" id="GJT61442.1"/>
    </source>
</evidence>
<feature type="compositionally biased region" description="Basic and acidic residues" evidence="1">
    <location>
        <begin position="628"/>
        <end position="640"/>
    </location>
</feature>
<dbReference type="Proteomes" id="UP001151760">
    <property type="component" value="Unassembled WGS sequence"/>
</dbReference>
<feature type="compositionally biased region" description="Gly residues" evidence="1">
    <location>
        <begin position="474"/>
        <end position="484"/>
    </location>
</feature>
<dbReference type="Gene3D" id="4.10.60.10">
    <property type="entry name" value="Zinc finger, CCHC-type"/>
    <property type="match status" value="1"/>
</dbReference>
<reference evidence="2" key="2">
    <citation type="submission" date="2022-01" db="EMBL/GenBank/DDBJ databases">
        <authorList>
            <person name="Yamashiro T."/>
            <person name="Shiraishi A."/>
            <person name="Satake H."/>
            <person name="Nakayama K."/>
        </authorList>
    </citation>
    <scope>NUCLEOTIDE SEQUENCE</scope>
</reference>
<name>A0ABQ5FDV0_9ASTR</name>
<sequence>MKSIQTFLKKFNRISFRETPKVLSLAWEKFFEIQHAFREKQHQPEDIQELLHKLLKDLQIISEELAEYINSPSWNCPAFYDDDDEYTIQYREYLENSSNAITPDLPTEEPDNSLSMGDEHLSTIPETESDEVIKSSVEDLVPIPSESEGISDDTCDVPFCDNSPPLDVLNDHFEIFSDFNNDCTSSDDDSFEDIDYVEASPPDSELVSLEEVKDDILHEKLLNINLLIAKIESLNDNTTPDYVLKSPSPFSIPVKDIDSFFEKFDTSLSYSDNSLPEFETFITHPSHLSARLDFIPCDDSLRSDLEVSYPFGTRNKIFDPGIFFEVQYKRFLSWDTFSISLICNPLIEPLLPFSSGNEDKVFNPGILSSNLLSHQGKITSDFSETPMMIYGGDIPILDVLLMISEVKLQVLADLKSILIYVRGVPLILASMVSSFIVLEKSIVEMRELNKSTNGKGYGYKYGGQRRSTVAPQGGRTGGRTSRGGGKTREPRGRGDGQIGEPNDQGVKANEGVDGVHDFSTIISQQLKNLLPTILAQIHTRGRETAIGMTWEYFKTLIREEFCPINEMHKVEIEFWNHAMVEVGHAVYTNRFHEVARLVPHLVTPKNRRIERIGSLKRNPVRRGNGGEPSRDRNVKDDNKRTRTGNAFATTANPVRREHTDASPKCANYNLHHSPETPFRACFNYNCLGHLAKDCRAVPRVVNLVNARNLTAAHGACFEYGGTDHFKATCPRLNQAQRPGGNHPNQAVANNGGQGRGNNDN</sequence>
<evidence type="ECO:0000256" key="1">
    <source>
        <dbReference type="SAM" id="MobiDB-lite"/>
    </source>
</evidence>
<organism evidence="2 3">
    <name type="scientific">Tanacetum coccineum</name>
    <dbReference type="NCBI Taxonomy" id="301880"/>
    <lineage>
        <taxon>Eukaryota</taxon>
        <taxon>Viridiplantae</taxon>
        <taxon>Streptophyta</taxon>
        <taxon>Embryophyta</taxon>
        <taxon>Tracheophyta</taxon>
        <taxon>Spermatophyta</taxon>
        <taxon>Magnoliopsida</taxon>
        <taxon>eudicotyledons</taxon>
        <taxon>Gunneridae</taxon>
        <taxon>Pentapetalae</taxon>
        <taxon>asterids</taxon>
        <taxon>campanulids</taxon>
        <taxon>Asterales</taxon>
        <taxon>Asteraceae</taxon>
        <taxon>Asteroideae</taxon>
        <taxon>Anthemideae</taxon>
        <taxon>Anthemidinae</taxon>
        <taxon>Tanacetum</taxon>
    </lineage>
</organism>
<feature type="region of interest" description="Disordered" evidence="1">
    <location>
        <begin position="456"/>
        <end position="506"/>
    </location>
</feature>
<dbReference type="EMBL" id="BQNB010017287">
    <property type="protein sequence ID" value="GJT61442.1"/>
    <property type="molecule type" value="Genomic_DNA"/>
</dbReference>
<feature type="region of interest" description="Disordered" evidence="1">
    <location>
        <begin position="609"/>
        <end position="644"/>
    </location>
</feature>
<feature type="compositionally biased region" description="Polar residues" evidence="1">
    <location>
        <begin position="733"/>
        <end position="748"/>
    </location>
</feature>
<evidence type="ECO:0000313" key="3">
    <source>
        <dbReference type="Proteomes" id="UP001151760"/>
    </source>
</evidence>
<keyword evidence="3" id="KW-1185">Reference proteome</keyword>
<gene>
    <name evidence="2" type="ORF">Tco_1004975</name>
</gene>
<comment type="caution">
    <text evidence="2">The sequence shown here is derived from an EMBL/GenBank/DDBJ whole genome shotgun (WGS) entry which is preliminary data.</text>
</comment>
<reference evidence="2" key="1">
    <citation type="journal article" date="2022" name="Int. J. Mol. Sci.">
        <title>Draft Genome of Tanacetum Coccineum: Genomic Comparison of Closely Related Tanacetum-Family Plants.</title>
        <authorList>
            <person name="Yamashiro T."/>
            <person name="Shiraishi A."/>
            <person name="Nakayama K."/>
            <person name="Satake H."/>
        </authorList>
    </citation>
    <scope>NUCLEOTIDE SEQUENCE</scope>
</reference>
<proteinExistence type="predicted"/>